<name>A0ACC0F9G9_9ERIC</name>
<organism evidence="1 2">
    <name type="scientific">Camellia lanceoleosa</name>
    <dbReference type="NCBI Taxonomy" id="1840588"/>
    <lineage>
        <taxon>Eukaryota</taxon>
        <taxon>Viridiplantae</taxon>
        <taxon>Streptophyta</taxon>
        <taxon>Embryophyta</taxon>
        <taxon>Tracheophyta</taxon>
        <taxon>Spermatophyta</taxon>
        <taxon>Magnoliopsida</taxon>
        <taxon>eudicotyledons</taxon>
        <taxon>Gunneridae</taxon>
        <taxon>Pentapetalae</taxon>
        <taxon>asterids</taxon>
        <taxon>Ericales</taxon>
        <taxon>Theaceae</taxon>
        <taxon>Camellia</taxon>
    </lineage>
</organism>
<keyword evidence="2" id="KW-1185">Reference proteome</keyword>
<accession>A0ACC0F9G9</accession>
<dbReference type="EMBL" id="CM045772">
    <property type="protein sequence ID" value="KAI7985195.1"/>
    <property type="molecule type" value="Genomic_DNA"/>
</dbReference>
<evidence type="ECO:0000313" key="1">
    <source>
        <dbReference type="EMBL" id="KAI7985195.1"/>
    </source>
</evidence>
<gene>
    <name evidence="1" type="ORF">LOK49_LG14G00247</name>
</gene>
<protein>
    <submittedName>
        <fullName evidence="1">Serine carboxypeptidase-like 20</fullName>
    </submittedName>
</protein>
<comment type="caution">
    <text evidence="1">The sequence shown here is derived from an EMBL/GenBank/DDBJ whole genome shotgun (WGS) entry which is preliminary data.</text>
</comment>
<reference evidence="1 2" key="1">
    <citation type="journal article" date="2022" name="Plant J.">
        <title>Chromosome-level genome of Camellia lanceoleosa provides a valuable resource for understanding genome evolution and self-incompatibility.</title>
        <authorList>
            <person name="Gong W."/>
            <person name="Xiao S."/>
            <person name="Wang L."/>
            <person name="Liao Z."/>
            <person name="Chang Y."/>
            <person name="Mo W."/>
            <person name="Hu G."/>
            <person name="Li W."/>
            <person name="Zhao G."/>
            <person name="Zhu H."/>
            <person name="Hu X."/>
            <person name="Ji K."/>
            <person name="Xiang X."/>
            <person name="Song Q."/>
            <person name="Yuan D."/>
            <person name="Jin S."/>
            <person name="Zhang L."/>
        </authorList>
    </citation>
    <scope>NUCLEOTIDE SEQUENCE [LARGE SCALE GENOMIC DNA]</scope>
    <source>
        <strain evidence="1">SQ_2022a</strain>
    </source>
</reference>
<dbReference type="Proteomes" id="UP001060215">
    <property type="component" value="Chromosome 15"/>
</dbReference>
<proteinExistence type="predicted"/>
<evidence type="ECO:0000313" key="2">
    <source>
        <dbReference type="Proteomes" id="UP001060215"/>
    </source>
</evidence>
<sequence length="96" mass="10555">MAKITNVVNTVRVLTYIVLSLSFALIESAPEGAPVTQVPGFNDTFLSKHYSGYVTIDEAHGKKLFYYFVHSEAKPSKVIQAVSGSMVACSSRWIQL</sequence>